<reference evidence="3 4" key="2">
    <citation type="submission" date="2017-09" db="EMBL/GenBank/DDBJ databases">
        <authorList>
            <person name="Lee N."/>
            <person name="Cho B.-K."/>
        </authorList>
    </citation>
    <scope>NUCLEOTIDE SEQUENCE [LARGE SCALE GENOMIC DNA]</scope>
    <source>
        <strain evidence="3 4">ATCC 27467</strain>
    </source>
</reference>
<reference evidence="2" key="1">
    <citation type="journal article" date="2014" name="Int. J. Syst. Evol. Microbiol.">
        <title>Complete genome sequence of Corynebacterium casei LMG S-19264T (=DSM 44701T), isolated from a smear-ripened cheese.</title>
        <authorList>
            <consortium name="US DOE Joint Genome Institute (JGI-PGF)"/>
            <person name="Walter F."/>
            <person name="Albersmeier A."/>
            <person name="Kalinowski J."/>
            <person name="Ruckert C."/>
        </authorList>
    </citation>
    <scope>NUCLEOTIDE SEQUENCE</scope>
    <source>
        <strain evidence="2">JCM 4834</strain>
    </source>
</reference>
<dbReference type="KEGG" id="ssub:CP968_05010"/>
<dbReference type="InterPro" id="IPR012341">
    <property type="entry name" value="6hp_glycosidase-like_sf"/>
</dbReference>
<dbReference type="EMBL" id="BMVX01000007">
    <property type="protein sequence ID" value="GGZ61619.1"/>
    <property type="molecule type" value="Genomic_DNA"/>
</dbReference>
<evidence type="ECO:0000256" key="1">
    <source>
        <dbReference type="SAM" id="SignalP"/>
    </source>
</evidence>
<dbReference type="Gene3D" id="1.50.10.10">
    <property type="match status" value="1"/>
</dbReference>
<dbReference type="AlphaFoldDB" id="A0A5P2UGY3"/>
<evidence type="ECO:0000313" key="2">
    <source>
        <dbReference type="EMBL" id="GGZ61619.1"/>
    </source>
</evidence>
<name>A0A5P2UGY3_9ACTN</name>
<dbReference type="Proteomes" id="UP000634660">
    <property type="component" value="Unassembled WGS sequence"/>
</dbReference>
<dbReference type="SUPFAM" id="SSF48208">
    <property type="entry name" value="Six-hairpin glycosidases"/>
    <property type="match status" value="1"/>
</dbReference>
<feature type="signal peptide" evidence="1">
    <location>
        <begin position="1"/>
        <end position="19"/>
    </location>
</feature>
<dbReference type="PANTHER" id="PTHR31616:SF0">
    <property type="entry name" value="GLUCAN 1,4-ALPHA-GLUCOSIDASE"/>
    <property type="match status" value="1"/>
</dbReference>
<proteinExistence type="predicted"/>
<dbReference type="Proteomes" id="UP000326831">
    <property type="component" value="Chromosome"/>
</dbReference>
<organism evidence="3 4">
    <name type="scientific">Streptomyces subrutilus</name>
    <dbReference type="NCBI Taxonomy" id="36818"/>
    <lineage>
        <taxon>Bacteria</taxon>
        <taxon>Bacillati</taxon>
        <taxon>Actinomycetota</taxon>
        <taxon>Actinomycetes</taxon>
        <taxon>Kitasatosporales</taxon>
        <taxon>Streptomycetaceae</taxon>
        <taxon>Streptomyces</taxon>
    </lineage>
</organism>
<dbReference type="PANTHER" id="PTHR31616">
    <property type="entry name" value="TREHALASE"/>
    <property type="match status" value="1"/>
</dbReference>
<keyword evidence="4" id="KW-1185">Reference proteome</keyword>
<protein>
    <submittedName>
        <fullName evidence="3">Glycoside hydrolase family 15</fullName>
    </submittedName>
</protein>
<dbReference type="GO" id="GO:0004553">
    <property type="term" value="F:hydrolase activity, hydrolyzing O-glycosyl compounds"/>
    <property type="evidence" value="ECO:0007669"/>
    <property type="project" value="TreeGrafter"/>
</dbReference>
<sequence>MLSVTLLAGLLGGAGAPAAAGRAAVGVDGRPVHGAAPGGIGRCARTEACHVTTDPPERSSGLFSNGTATEAVTPALAAGASYVQGGNVLRLPSGRWQYLPAGATRSVVVDAGDAGALAQIAASRAWLASGRVPGAPGVRREGAERALLSMRALLRPNGAFAAAWYPFWDFSWPRDSSFAAAAFAHTGHDEEAYRILGHNARTQRADGTWEARTRLDASGPPDARPWQLDANGWVPWAAWQWYRTAPEAGRTARLEALYPMLRKAADYAAGSLDAEGLPPASPDYWELPTTTPNIGTAAPLLAGLDAAADLARDLGRSADAARWSDAARRLSAGIAARFAPLGYQRTLDGLHGRDSAAAFMAPPFNTAPADLPAALDDTYGALLRPNGGLVPGDDPETRWGDITWTACTSFFALAWSGLGEEQKAGEVVDWVLSRRNVLGELPETVTADGRPKAVVPLGWTDAIVLMALLGTDGAPLPVPPPPRP</sequence>
<dbReference type="EMBL" id="CP023701">
    <property type="protein sequence ID" value="QEU77725.1"/>
    <property type="molecule type" value="Genomic_DNA"/>
</dbReference>
<dbReference type="GO" id="GO:0005975">
    <property type="term" value="P:carbohydrate metabolic process"/>
    <property type="evidence" value="ECO:0007669"/>
    <property type="project" value="InterPro"/>
</dbReference>
<gene>
    <name evidence="3" type="ORF">CP968_05010</name>
    <name evidence="2" type="ORF">GCM10010371_21250</name>
</gene>
<feature type="chain" id="PRO_5044622720" evidence="1">
    <location>
        <begin position="20"/>
        <end position="484"/>
    </location>
</feature>
<evidence type="ECO:0000313" key="3">
    <source>
        <dbReference type="EMBL" id="QEU77725.1"/>
    </source>
</evidence>
<accession>A0A5P2UGY3</accession>
<reference evidence="2" key="3">
    <citation type="submission" date="2020-09" db="EMBL/GenBank/DDBJ databases">
        <authorList>
            <person name="Sun Q."/>
            <person name="Ohkuma M."/>
        </authorList>
    </citation>
    <scope>NUCLEOTIDE SEQUENCE</scope>
    <source>
        <strain evidence="2">JCM 4834</strain>
    </source>
</reference>
<keyword evidence="1" id="KW-0732">Signal</keyword>
<dbReference type="InterPro" id="IPR008928">
    <property type="entry name" value="6-hairpin_glycosidase_sf"/>
</dbReference>
<evidence type="ECO:0000313" key="4">
    <source>
        <dbReference type="Proteomes" id="UP000326831"/>
    </source>
</evidence>
<keyword evidence="3" id="KW-0378">Hydrolase</keyword>